<dbReference type="GO" id="GO:0051301">
    <property type="term" value="P:cell division"/>
    <property type="evidence" value="ECO:0007669"/>
    <property type="project" value="UniProtKB-KW"/>
</dbReference>
<dbReference type="Pfam" id="PF02873">
    <property type="entry name" value="MurB_C"/>
    <property type="match status" value="1"/>
</dbReference>
<keyword evidence="8 16" id="KW-0274">FAD</keyword>
<dbReference type="GO" id="GO:0071555">
    <property type="term" value="P:cell wall organization"/>
    <property type="evidence" value="ECO:0007669"/>
    <property type="project" value="UniProtKB-KW"/>
</dbReference>
<keyword evidence="9 16" id="KW-0521">NADP</keyword>
<dbReference type="PANTHER" id="PTHR21071:SF4">
    <property type="entry name" value="UDP-N-ACETYLENOLPYRUVOYLGLUCOSAMINE REDUCTASE"/>
    <property type="match status" value="1"/>
</dbReference>
<feature type="domain" description="FAD-binding PCMH-type" evidence="17">
    <location>
        <begin position="34"/>
        <end position="235"/>
    </location>
</feature>
<dbReference type="InterPro" id="IPR016169">
    <property type="entry name" value="FAD-bd_PCMH_sub2"/>
</dbReference>
<dbReference type="Pfam" id="PF01565">
    <property type="entry name" value="FAD_binding_4"/>
    <property type="match status" value="1"/>
</dbReference>
<proteinExistence type="inferred from homology"/>
<evidence type="ECO:0000256" key="5">
    <source>
        <dbReference type="ARBA" id="ARBA00022490"/>
    </source>
</evidence>
<evidence type="ECO:0000256" key="3">
    <source>
        <dbReference type="ARBA" id="ARBA00004496"/>
    </source>
</evidence>
<gene>
    <name evidence="18" type="primary">murB_1</name>
    <name evidence="16" type="synonym">murB</name>
    <name evidence="18" type="ORF">KSX_05810</name>
</gene>
<dbReference type="PROSITE" id="PS51387">
    <property type="entry name" value="FAD_PCMH"/>
    <property type="match status" value="1"/>
</dbReference>
<comment type="similarity">
    <text evidence="16">Belongs to the MurB family.</text>
</comment>
<comment type="catalytic activity">
    <reaction evidence="15 16">
        <text>UDP-N-acetyl-alpha-D-muramate + NADP(+) = UDP-N-acetyl-3-O-(1-carboxyvinyl)-alpha-D-glucosamine + NADPH + H(+)</text>
        <dbReference type="Rhea" id="RHEA:12248"/>
        <dbReference type="ChEBI" id="CHEBI:15378"/>
        <dbReference type="ChEBI" id="CHEBI:57783"/>
        <dbReference type="ChEBI" id="CHEBI:58349"/>
        <dbReference type="ChEBI" id="CHEBI:68483"/>
        <dbReference type="ChEBI" id="CHEBI:70757"/>
        <dbReference type="EC" id="1.3.1.98"/>
    </reaction>
</comment>
<dbReference type="InterPro" id="IPR003170">
    <property type="entry name" value="MurB"/>
</dbReference>
<dbReference type="InterPro" id="IPR016166">
    <property type="entry name" value="FAD-bd_PCMH"/>
</dbReference>
<evidence type="ECO:0000256" key="6">
    <source>
        <dbReference type="ARBA" id="ARBA00022618"/>
    </source>
</evidence>
<dbReference type="GO" id="GO:0071949">
    <property type="term" value="F:FAD binding"/>
    <property type="evidence" value="ECO:0007669"/>
    <property type="project" value="InterPro"/>
</dbReference>
<dbReference type="InterPro" id="IPR036635">
    <property type="entry name" value="MurB_C_sf"/>
</dbReference>
<dbReference type="HAMAP" id="MF_00037">
    <property type="entry name" value="MurB"/>
    <property type="match status" value="1"/>
</dbReference>
<dbReference type="Gene3D" id="3.90.78.10">
    <property type="entry name" value="UDP-N-acetylenolpyruvoylglucosamine reductase, C-terminal domain"/>
    <property type="match status" value="1"/>
</dbReference>
<reference evidence="18" key="1">
    <citation type="submission" date="2020-10" db="EMBL/GenBank/DDBJ databases">
        <title>Taxonomic study of unclassified bacteria belonging to the class Ktedonobacteria.</title>
        <authorList>
            <person name="Yabe S."/>
            <person name="Wang C.M."/>
            <person name="Zheng Y."/>
            <person name="Sakai Y."/>
            <person name="Cavaletti L."/>
            <person name="Monciardini P."/>
            <person name="Donadio S."/>
        </authorList>
    </citation>
    <scope>NUCLEOTIDE SEQUENCE</scope>
    <source>
        <strain evidence="18">SOSP1-1</strain>
    </source>
</reference>
<evidence type="ECO:0000256" key="2">
    <source>
        <dbReference type="ARBA" id="ARBA00003921"/>
    </source>
</evidence>
<dbReference type="RefSeq" id="WP_220191960.1">
    <property type="nucleotide sequence ID" value="NZ_BNJF01000001.1"/>
</dbReference>
<dbReference type="InterPro" id="IPR016167">
    <property type="entry name" value="FAD-bd_PCMH_sub1"/>
</dbReference>
<keyword evidence="14 16" id="KW-0961">Cell wall biogenesis/degradation</keyword>
<dbReference type="PANTHER" id="PTHR21071">
    <property type="entry name" value="UDP-N-ACETYLENOLPYRUVOYLGLUCOSAMINE REDUCTASE"/>
    <property type="match status" value="1"/>
</dbReference>
<keyword evidence="13 16" id="KW-0131">Cell cycle</keyword>
<protein>
    <recommendedName>
        <fullName evidence="16">UDP-N-acetylenolpyruvoylglucosamine reductase</fullName>
        <ecNumber evidence="16">1.3.1.98</ecNumber>
    </recommendedName>
    <alternativeName>
        <fullName evidence="16">UDP-N-acetylmuramate dehydrogenase</fullName>
    </alternativeName>
</protein>
<comment type="caution">
    <text evidence="18">The sequence shown here is derived from an EMBL/GenBank/DDBJ whole genome shotgun (WGS) entry which is preliminary data.</text>
</comment>
<comment type="function">
    <text evidence="2 16">Cell wall formation.</text>
</comment>
<dbReference type="AlphaFoldDB" id="A0A8J3MQA4"/>
<evidence type="ECO:0000256" key="7">
    <source>
        <dbReference type="ARBA" id="ARBA00022630"/>
    </source>
</evidence>
<dbReference type="EC" id="1.3.1.98" evidence="16"/>
<dbReference type="UniPathway" id="UPA00219"/>
<comment type="caution">
    <text evidence="16">Lacks conserved residue(s) required for the propagation of feature annotation.</text>
</comment>
<keyword evidence="11 16" id="KW-0573">Peptidoglycan synthesis</keyword>
<dbReference type="InterPro" id="IPR036318">
    <property type="entry name" value="FAD-bd_PCMH-like_sf"/>
</dbReference>
<evidence type="ECO:0000256" key="1">
    <source>
        <dbReference type="ARBA" id="ARBA00001974"/>
    </source>
</evidence>
<dbReference type="GO" id="GO:0008762">
    <property type="term" value="F:UDP-N-acetylmuramate dehydrogenase activity"/>
    <property type="evidence" value="ECO:0007669"/>
    <property type="project" value="UniProtKB-UniRule"/>
</dbReference>
<dbReference type="GO" id="GO:0009252">
    <property type="term" value="P:peptidoglycan biosynthetic process"/>
    <property type="evidence" value="ECO:0007669"/>
    <property type="project" value="UniProtKB-UniRule"/>
</dbReference>
<dbReference type="SUPFAM" id="SSF56176">
    <property type="entry name" value="FAD-binding/transporter-associated domain-like"/>
    <property type="match status" value="1"/>
</dbReference>
<dbReference type="EMBL" id="BNJF01000001">
    <property type="protein sequence ID" value="GHO42418.1"/>
    <property type="molecule type" value="Genomic_DNA"/>
</dbReference>
<dbReference type="GO" id="GO:0005829">
    <property type="term" value="C:cytosol"/>
    <property type="evidence" value="ECO:0007669"/>
    <property type="project" value="TreeGrafter"/>
</dbReference>
<evidence type="ECO:0000256" key="15">
    <source>
        <dbReference type="ARBA" id="ARBA00048914"/>
    </source>
</evidence>
<dbReference type="GO" id="GO:0008360">
    <property type="term" value="P:regulation of cell shape"/>
    <property type="evidence" value="ECO:0007669"/>
    <property type="project" value="UniProtKB-KW"/>
</dbReference>
<dbReference type="InterPro" id="IPR011601">
    <property type="entry name" value="MurB_C"/>
</dbReference>
<name>A0A8J3MQA4_9CHLR</name>
<keyword evidence="19" id="KW-1185">Reference proteome</keyword>
<dbReference type="InterPro" id="IPR006094">
    <property type="entry name" value="Oxid_FAD_bind_N"/>
</dbReference>
<dbReference type="Gene3D" id="3.30.43.10">
    <property type="entry name" value="Uridine Diphospho-n-acetylenolpyruvylglucosamine Reductase, domain 2"/>
    <property type="match status" value="1"/>
</dbReference>
<feature type="active site" evidence="16">
    <location>
        <position position="193"/>
    </location>
</feature>
<keyword evidence="7 16" id="KW-0285">Flavoprotein</keyword>
<evidence type="ECO:0000256" key="11">
    <source>
        <dbReference type="ARBA" id="ARBA00022984"/>
    </source>
</evidence>
<evidence type="ECO:0000259" key="17">
    <source>
        <dbReference type="PROSITE" id="PS51387"/>
    </source>
</evidence>
<evidence type="ECO:0000256" key="4">
    <source>
        <dbReference type="ARBA" id="ARBA00004752"/>
    </source>
</evidence>
<dbReference type="SUPFAM" id="SSF56194">
    <property type="entry name" value="Uridine diphospho-N-Acetylenolpyruvylglucosamine reductase, MurB, C-terminal domain"/>
    <property type="match status" value="1"/>
</dbReference>
<comment type="pathway">
    <text evidence="4 16">Cell wall biogenesis; peptidoglycan biosynthesis.</text>
</comment>
<evidence type="ECO:0000313" key="18">
    <source>
        <dbReference type="EMBL" id="GHO42418.1"/>
    </source>
</evidence>
<comment type="subcellular location">
    <subcellularLocation>
        <location evidence="3 16">Cytoplasm</location>
    </subcellularLocation>
</comment>
<keyword evidence="10 16" id="KW-0133">Cell shape</keyword>
<accession>A0A8J3MQA4</accession>
<dbReference type="Gene3D" id="3.30.465.10">
    <property type="match status" value="1"/>
</dbReference>
<keyword evidence="6 16" id="KW-0132">Cell division</keyword>
<evidence type="ECO:0000256" key="13">
    <source>
        <dbReference type="ARBA" id="ARBA00023306"/>
    </source>
</evidence>
<sequence length="349" mass="39048">MSIDIQHAYNILYPHFQERLCLNEPLVSHCAFGVGGPADIWVTLKSQQELVDLVNLCAEQHWPLLLVGSGRNIIFADAGVRGIVARIDFHHYQINMQTETSALLIVEAGACWDQILDTLLPLGWSGLEFGVGISGTLGAGIVSNAGARNWDLGQILEWIDVLDARGSDSDPDDQFAPATKRHYTRNELDLSYRHSRLRSKRSTVIDDEGKLVFSPRHLIEPPEIVLRLGLHLSYQDSQQLLTQRDIYLRERRQREPSLPLTGPIFKDHQRTSARDLIAQVGLQGQIHGKSQISEQNANYLVNLGGASAEDMLQLIVAAHQQVLRQCGIDLMLNVDLRGEWSHPDQTNPL</sequence>
<evidence type="ECO:0000256" key="12">
    <source>
        <dbReference type="ARBA" id="ARBA00023002"/>
    </source>
</evidence>
<evidence type="ECO:0000256" key="16">
    <source>
        <dbReference type="HAMAP-Rule" id="MF_00037"/>
    </source>
</evidence>
<evidence type="ECO:0000256" key="9">
    <source>
        <dbReference type="ARBA" id="ARBA00022857"/>
    </source>
</evidence>
<comment type="cofactor">
    <cofactor evidence="1 16">
        <name>FAD</name>
        <dbReference type="ChEBI" id="CHEBI:57692"/>
    </cofactor>
</comment>
<dbReference type="Proteomes" id="UP000612362">
    <property type="component" value="Unassembled WGS sequence"/>
</dbReference>
<keyword evidence="12 16" id="KW-0560">Oxidoreductase</keyword>
<evidence type="ECO:0000256" key="10">
    <source>
        <dbReference type="ARBA" id="ARBA00022960"/>
    </source>
</evidence>
<evidence type="ECO:0000256" key="8">
    <source>
        <dbReference type="ARBA" id="ARBA00022827"/>
    </source>
</evidence>
<evidence type="ECO:0000313" key="19">
    <source>
        <dbReference type="Proteomes" id="UP000612362"/>
    </source>
</evidence>
<organism evidence="18 19">
    <name type="scientific">Ktedonospora formicarum</name>
    <dbReference type="NCBI Taxonomy" id="2778364"/>
    <lineage>
        <taxon>Bacteria</taxon>
        <taxon>Bacillati</taxon>
        <taxon>Chloroflexota</taxon>
        <taxon>Ktedonobacteria</taxon>
        <taxon>Ktedonobacterales</taxon>
        <taxon>Ktedonobacteraceae</taxon>
        <taxon>Ktedonospora</taxon>
    </lineage>
</organism>
<keyword evidence="5 16" id="KW-0963">Cytoplasm</keyword>
<evidence type="ECO:0000256" key="14">
    <source>
        <dbReference type="ARBA" id="ARBA00023316"/>
    </source>
</evidence>